<sequence>MQLTWLLYLKTLPGWEYNLDMLYKECKKAMCYVCTTGSKKCAASGSKPSQNINHANMNIAAAELWLSNKLADIYEPSEAIQMASMVMEKITGLYGGNRAFQRAKELNAEQEQQLKAYFIRLEQHEPVQYVLGEAWFYDFPLYVDGNVLIPRPETEELVEWVLKDVQASGKPVFQKTPTDADRTNLLKVLDVGTGSGCIALALKRKMPLAEVWGCDVSDGALNVARRNGSDLDIRVDFVGLDFLDEAQWRQLPTVDILVSNPPYIPLTEKDSMAAHVVNHEPHKALFVPDQDPLIFYKALANFGHHRLYPQGSIYLEIHENLGAAVCRLLDVAGYTTELRKDLQGRDRMIRASKKL</sequence>
<reference evidence="8 9" key="1">
    <citation type="submission" date="2016-11" db="EMBL/GenBank/DDBJ databases">
        <authorList>
            <person name="Jaros S."/>
            <person name="Januszkiewicz K."/>
            <person name="Wedrychowicz H."/>
        </authorList>
    </citation>
    <scope>NUCLEOTIDE SEQUENCE [LARGE SCALE GENOMIC DNA]</scope>
    <source>
        <strain evidence="8 9">DSM 26897</strain>
    </source>
</reference>
<dbReference type="InterPro" id="IPR050320">
    <property type="entry name" value="N5-glutamine_MTase"/>
</dbReference>
<dbReference type="InterPro" id="IPR019874">
    <property type="entry name" value="RF_methyltr_PrmC"/>
</dbReference>
<dbReference type="Gene3D" id="1.10.8.10">
    <property type="entry name" value="DNA helicase RuvA subunit, C-terminal domain"/>
    <property type="match status" value="1"/>
</dbReference>
<evidence type="ECO:0000313" key="8">
    <source>
        <dbReference type="EMBL" id="SHF36193.1"/>
    </source>
</evidence>
<dbReference type="NCBIfam" id="TIGR03534">
    <property type="entry name" value="RF_mod_PrmC"/>
    <property type="match status" value="1"/>
</dbReference>
<evidence type="ECO:0000256" key="4">
    <source>
        <dbReference type="ARBA" id="ARBA00022691"/>
    </source>
</evidence>
<dbReference type="InterPro" id="IPR040758">
    <property type="entry name" value="PrmC_N"/>
</dbReference>
<evidence type="ECO:0000256" key="2">
    <source>
        <dbReference type="ARBA" id="ARBA00022603"/>
    </source>
</evidence>
<gene>
    <name evidence="8" type="ORF">SAMN05444008_10792</name>
</gene>
<evidence type="ECO:0000313" key="9">
    <source>
        <dbReference type="Proteomes" id="UP000184368"/>
    </source>
</evidence>
<keyword evidence="2 8" id="KW-0489">Methyltransferase</keyword>
<name>A0A1M5B157_9BACT</name>
<dbReference type="Gene3D" id="3.40.50.150">
    <property type="entry name" value="Vaccinia Virus protein VP39"/>
    <property type="match status" value="1"/>
</dbReference>
<dbReference type="PANTHER" id="PTHR18895">
    <property type="entry name" value="HEMK METHYLTRANSFERASE"/>
    <property type="match status" value="1"/>
</dbReference>
<dbReference type="AlphaFoldDB" id="A0A1M5B157"/>
<dbReference type="STRING" id="1302690.BUE76_16440"/>
<dbReference type="InterPro" id="IPR029063">
    <property type="entry name" value="SAM-dependent_MTases_sf"/>
</dbReference>
<evidence type="ECO:0000259" key="7">
    <source>
        <dbReference type="Pfam" id="PF17827"/>
    </source>
</evidence>
<dbReference type="GO" id="GO:0032259">
    <property type="term" value="P:methylation"/>
    <property type="evidence" value="ECO:0007669"/>
    <property type="project" value="UniProtKB-KW"/>
</dbReference>
<dbReference type="CDD" id="cd02440">
    <property type="entry name" value="AdoMet_MTases"/>
    <property type="match status" value="1"/>
</dbReference>
<feature type="domain" description="Methyltransferase small" evidence="6">
    <location>
        <begin position="187"/>
        <end position="275"/>
    </location>
</feature>
<keyword evidence="3 8" id="KW-0808">Transferase</keyword>
<dbReference type="EC" id="2.1.1.297" evidence="1"/>
<dbReference type="GO" id="GO:0102559">
    <property type="term" value="F:peptide chain release factor N(5)-glutamine methyltransferase activity"/>
    <property type="evidence" value="ECO:0007669"/>
    <property type="project" value="UniProtKB-EC"/>
</dbReference>
<dbReference type="Pfam" id="PF17827">
    <property type="entry name" value="PrmC_N"/>
    <property type="match status" value="1"/>
</dbReference>
<protein>
    <recommendedName>
        <fullName evidence="1">peptide chain release factor N(5)-glutamine methyltransferase</fullName>
        <ecNumber evidence="1">2.1.1.297</ecNumber>
    </recommendedName>
</protein>
<comment type="catalytic activity">
    <reaction evidence="5">
        <text>L-glutaminyl-[peptide chain release factor] + S-adenosyl-L-methionine = N(5)-methyl-L-glutaminyl-[peptide chain release factor] + S-adenosyl-L-homocysteine + H(+)</text>
        <dbReference type="Rhea" id="RHEA:42896"/>
        <dbReference type="Rhea" id="RHEA-COMP:10271"/>
        <dbReference type="Rhea" id="RHEA-COMP:10272"/>
        <dbReference type="ChEBI" id="CHEBI:15378"/>
        <dbReference type="ChEBI" id="CHEBI:30011"/>
        <dbReference type="ChEBI" id="CHEBI:57856"/>
        <dbReference type="ChEBI" id="CHEBI:59789"/>
        <dbReference type="ChEBI" id="CHEBI:61891"/>
        <dbReference type="EC" id="2.1.1.297"/>
    </reaction>
</comment>
<feature type="domain" description="Release factor glutamine methyltransferase N-terminal" evidence="7">
    <location>
        <begin position="65"/>
        <end position="132"/>
    </location>
</feature>
<keyword evidence="9" id="KW-1185">Reference proteome</keyword>
<dbReference type="InterPro" id="IPR004556">
    <property type="entry name" value="HemK-like"/>
</dbReference>
<dbReference type="NCBIfam" id="TIGR00536">
    <property type="entry name" value="hemK_fam"/>
    <property type="match status" value="1"/>
</dbReference>
<proteinExistence type="predicted"/>
<evidence type="ECO:0000256" key="3">
    <source>
        <dbReference type="ARBA" id="ARBA00022679"/>
    </source>
</evidence>
<dbReference type="Pfam" id="PF05175">
    <property type="entry name" value="MTS"/>
    <property type="match status" value="1"/>
</dbReference>
<keyword evidence="4" id="KW-0949">S-adenosyl-L-methionine</keyword>
<dbReference type="InterPro" id="IPR007848">
    <property type="entry name" value="Small_mtfrase_dom"/>
</dbReference>
<dbReference type="EMBL" id="FQUO01000007">
    <property type="protein sequence ID" value="SHF36193.1"/>
    <property type="molecule type" value="Genomic_DNA"/>
</dbReference>
<evidence type="ECO:0000259" key="6">
    <source>
        <dbReference type="Pfam" id="PF05175"/>
    </source>
</evidence>
<dbReference type="InterPro" id="IPR002052">
    <property type="entry name" value="DNA_methylase_N6_adenine_CS"/>
</dbReference>
<evidence type="ECO:0000256" key="1">
    <source>
        <dbReference type="ARBA" id="ARBA00012771"/>
    </source>
</evidence>
<dbReference type="GO" id="GO:0003676">
    <property type="term" value="F:nucleic acid binding"/>
    <property type="evidence" value="ECO:0007669"/>
    <property type="project" value="InterPro"/>
</dbReference>
<dbReference type="SUPFAM" id="SSF53335">
    <property type="entry name" value="S-adenosyl-L-methionine-dependent methyltransferases"/>
    <property type="match status" value="1"/>
</dbReference>
<dbReference type="Proteomes" id="UP000184368">
    <property type="component" value="Unassembled WGS sequence"/>
</dbReference>
<organism evidence="8 9">
    <name type="scientific">Cnuella takakiae</name>
    <dbReference type="NCBI Taxonomy" id="1302690"/>
    <lineage>
        <taxon>Bacteria</taxon>
        <taxon>Pseudomonadati</taxon>
        <taxon>Bacteroidota</taxon>
        <taxon>Chitinophagia</taxon>
        <taxon>Chitinophagales</taxon>
        <taxon>Chitinophagaceae</taxon>
        <taxon>Cnuella</taxon>
    </lineage>
</organism>
<dbReference type="PANTHER" id="PTHR18895:SF74">
    <property type="entry name" value="MTRF1L RELEASE FACTOR GLUTAMINE METHYLTRANSFERASE"/>
    <property type="match status" value="1"/>
</dbReference>
<accession>A0A1M5B157</accession>
<evidence type="ECO:0000256" key="5">
    <source>
        <dbReference type="ARBA" id="ARBA00048391"/>
    </source>
</evidence>
<dbReference type="PROSITE" id="PS00092">
    <property type="entry name" value="N6_MTASE"/>
    <property type="match status" value="1"/>
</dbReference>